<feature type="domain" description="Chitin-binding type-2" evidence="3">
    <location>
        <begin position="278"/>
        <end position="342"/>
    </location>
</feature>
<dbReference type="GO" id="GO:0008061">
    <property type="term" value="F:chitin binding"/>
    <property type="evidence" value="ECO:0007669"/>
    <property type="project" value="InterPro"/>
</dbReference>
<comment type="caution">
    <text evidence="4">The sequence shown here is derived from an EMBL/GenBank/DDBJ whole genome shotgun (WGS) entry which is preliminary data.</text>
</comment>
<evidence type="ECO:0000313" key="4">
    <source>
        <dbReference type="EMBL" id="TDG46457.1"/>
    </source>
</evidence>
<keyword evidence="2" id="KW-0732">Signal</keyword>
<protein>
    <recommendedName>
        <fullName evidence="3">Chitin-binding type-2 domain-containing protein</fullName>
    </recommendedName>
</protein>
<organism evidence="4 5">
    <name type="scientific">Drosophila navojoa</name>
    <name type="common">Fruit fly</name>
    <dbReference type="NCBI Taxonomy" id="7232"/>
    <lineage>
        <taxon>Eukaryota</taxon>
        <taxon>Metazoa</taxon>
        <taxon>Ecdysozoa</taxon>
        <taxon>Arthropoda</taxon>
        <taxon>Hexapoda</taxon>
        <taxon>Insecta</taxon>
        <taxon>Pterygota</taxon>
        <taxon>Neoptera</taxon>
        <taxon>Endopterygota</taxon>
        <taxon>Diptera</taxon>
        <taxon>Brachycera</taxon>
        <taxon>Muscomorpha</taxon>
        <taxon>Ephydroidea</taxon>
        <taxon>Drosophilidae</taxon>
        <taxon>Drosophila</taxon>
    </lineage>
</organism>
<dbReference type="Pfam" id="PF01607">
    <property type="entry name" value="CBM_14"/>
    <property type="match status" value="3"/>
</dbReference>
<gene>
    <name evidence="4" type="ORF">AWZ03_007113</name>
</gene>
<dbReference type="PROSITE" id="PS50940">
    <property type="entry name" value="CHIT_BIND_II"/>
    <property type="match status" value="4"/>
</dbReference>
<dbReference type="STRING" id="7232.A0A484BC81"/>
<feature type="domain" description="Chitin-binding type-2" evidence="3">
    <location>
        <begin position="154"/>
        <end position="211"/>
    </location>
</feature>
<dbReference type="EMBL" id="LSRL02000058">
    <property type="protein sequence ID" value="TDG46457.1"/>
    <property type="molecule type" value="Genomic_DNA"/>
</dbReference>
<dbReference type="AlphaFoldDB" id="A0A484BC81"/>
<reference evidence="4 5" key="1">
    <citation type="journal article" date="2019" name="J. Hered.">
        <title>An Improved Genome Assembly for Drosophila navojoa, the Basal Species in the mojavensis Cluster.</title>
        <authorList>
            <person name="Vanderlinde T."/>
            <person name="Dupim E.G."/>
            <person name="Nazario-Yepiz N.O."/>
            <person name="Carvalho A.B."/>
        </authorList>
    </citation>
    <scope>NUCLEOTIDE SEQUENCE [LARGE SCALE GENOMIC DNA]</scope>
    <source>
        <strain evidence="4">Navoj_Jal97</strain>
        <tissue evidence="4">Whole organism</tissue>
    </source>
</reference>
<dbReference type="Proteomes" id="UP000295192">
    <property type="component" value="Unassembled WGS sequence"/>
</dbReference>
<dbReference type="GO" id="GO:0005576">
    <property type="term" value="C:extracellular region"/>
    <property type="evidence" value="ECO:0007669"/>
    <property type="project" value="InterPro"/>
</dbReference>
<keyword evidence="5" id="KW-1185">Reference proteome</keyword>
<evidence type="ECO:0000256" key="2">
    <source>
        <dbReference type="SAM" id="SignalP"/>
    </source>
</evidence>
<evidence type="ECO:0000256" key="1">
    <source>
        <dbReference type="SAM" id="MobiDB-lite"/>
    </source>
</evidence>
<dbReference type="OrthoDB" id="6020543at2759"/>
<feature type="domain" description="Chitin-binding type-2" evidence="3">
    <location>
        <begin position="218"/>
        <end position="277"/>
    </location>
</feature>
<feature type="compositionally biased region" description="Polar residues" evidence="1">
    <location>
        <begin position="387"/>
        <end position="396"/>
    </location>
</feature>
<dbReference type="OMA" id="NQWIYCK"/>
<evidence type="ECO:0000259" key="3">
    <source>
        <dbReference type="PROSITE" id="PS50940"/>
    </source>
</evidence>
<dbReference type="SMART" id="SM00494">
    <property type="entry name" value="ChtBD2"/>
    <property type="match status" value="5"/>
</dbReference>
<proteinExistence type="predicted"/>
<dbReference type="InterPro" id="IPR036508">
    <property type="entry name" value="Chitin-bd_dom_sf"/>
</dbReference>
<feature type="signal peptide" evidence="2">
    <location>
        <begin position="1"/>
        <end position="20"/>
    </location>
</feature>
<feature type="domain" description="Chitin-binding type-2" evidence="3">
    <location>
        <begin position="30"/>
        <end position="87"/>
    </location>
</feature>
<dbReference type="InterPro" id="IPR002557">
    <property type="entry name" value="Chitin-bd_dom"/>
</dbReference>
<feature type="region of interest" description="Disordered" evidence="1">
    <location>
        <begin position="348"/>
        <end position="396"/>
    </location>
</feature>
<feature type="compositionally biased region" description="Low complexity" evidence="1">
    <location>
        <begin position="348"/>
        <end position="359"/>
    </location>
</feature>
<sequence>MSGIYLLACMLCLAVGSSLGVILEGNYNVTSVCTLVKAGTQLGSIVSCDYYYVCTPNGPVQTYCQKGYSYDYKAQTCSPSSQVQCYYGSQEPCAEVTGEGWVPVANTCNQWIYCKNGVAGGRGTCGDLTFSVQLQRCTAEKCNVLAGSEGVTLNNICQVVPPNIYFGDPFNCTKYQYCYPDGSYASGDCTTTAFIVSSQQCGYDTNGACDRIQQGGLSESCDKVGEIRGDPNVCGNYQVCNGNTYDLKSCPSGQYFNVATTSCLPRLQAVPEPGCNRCQYATTTFVNAISNDNCNTYYYCSNGVNGNVTTCPENFFFNELQQGCVPYRGLQNYGTVYPACAGAVAPATTPAPPTSTVDPNAPTESTGTTDPDVKTESTATPDPEAITKSTVTTESG</sequence>
<dbReference type="SUPFAM" id="SSF57625">
    <property type="entry name" value="Invertebrate chitin-binding proteins"/>
    <property type="match status" value="5"/>
</dbReference>
<name>A0A484BC81_DRONA</name>
<evidence type="ECO:0000313" key="5">
    <source>
        <dbReference type="Proteomes" id="UP000295192"/>
    </source>
</evidence>
<feature type="chain" id="PRO_5019861483" description="Chitin-binding type-2 domain-containing protein" evidence="2">
    <location>
        <begin position="21"/>
        <end position="396"/>
    </location>
</feature>
<accession>A0A484BC81</accession>